<feature type="domain" description="BZIP" evidence="4">
    <location>
        <begin position="92"/>
        <end position="155"/>
    </location>
</feature>
<name>A0A8H7ENT2_9FUNG</name>
<comment type="subcellular location">
    <subcellularLocation>
        <location evidence="1">Nucleus</location>
    </subcellularLocation>
</comment>
<comment type="caution">
    <text evidence="5">The sequence shown here is derived from an EMBL/GenBank/DDBJ whole genome shotgun (WGS) entry which is preliminary data.</text>
</comment>
<evidence type="ECO:0000256" key="2">
    <source>
        <dbReference type="ARBA" id="ARBA00023242"/>
    </source>
</evidence>
<dbReference type="OrthoDB" id="5571888at2759"/>
<evidence type="ECO:0000313" key="5">
    <source>
        <dbReference type="EMBL" id="KAF7725044.1"/>
    </source>
</evidence>
<dbReference type="SUPFAM" id="SSF57959">
    <property type="entry name" value="Leucine zipper domain"/>
    <property type="match status" value="1"/>
</dbReference>
<protein>
    <recommendedName>
        <fullName evidence="4">BZIP domain-containing protein</fullName>
    </recommendedName>
</protein>
<feature type="coiled-coil region" evidence="3">
    <location>
        <begin position="117"/>
        <end position="158"/>
    </location>
</feature>
<dbReference type="GO" id="GO:0001228">
    <property type="term" value="F:DNA-binding transcription activator activity, RNA polymerase II-specific"/>
    <property type="evidence" value="ECO:0007669"/>
    <property type="project" value="TreeGrafter"/>
</dbReference>
<organism evidence="5 6">
    <name type="scientific">Apophysomyces ossiformis</name>
    <dbReference type="NCBI Taxonomy" id="679940"/>
    <lineage>
        <taxon>Eukaryota</taxon>
        <taxon>Fungi</taxon>
        <taxon>Fungi incertae sedis</taxon>
        <taxon>Mucoromycota</taxon>
        <taxon>Mucoromycotina</taxon>
        <taxon>Mucoromycetes</taxon>
        <taxon>Mucorales</taxon>
        <taxon>Mucorineae</taxon>
        <taxon>Mucoraceae</taxon>
        <taxon>Apophysomyces</taxon>
    </lineage>
</organism>
<dbReference type="AlphaFoldDB" id="A0A8H7ENT2"/>
<dbReference type="PANTHER" id="PTHR40621:SF10">
    <property type="entry name" value="BZIP DOMAIN-CONTAINING PROTEIN"/>
    <property type="match status" value="1"/>
</dbReference>
<evidence type="ECO:0000256" key="1">
    <source>
        <dbReference type="ARBA" id="ARBA00004123"/>
    </source>
</evidence>
<dbReference type="PANTHER" id="PTHR40621">
    <property type="entry name" value="TRANSCRIPTION FACTOR KAPC-RELATED"/>
    <property type="match status" value="1"/>
</dbReference>
<dbReference type="PROSITE" id="PS50217">
    <property type="entry name" value="BZIP"/>
    <property type="match status" value="1"/>
</dbReference>
<keyword evidence="2" id="KW-0539">Nucleus</keyword>
<evidence type="ECO:0000259" key="4">
    <source>
        <dbReference type="PROSITE" id="PS50217"/>
    </source>
</evidence>
<accession>A0A8H7ENT2</accession>
<dbReference type="GO" id="GO:0000976">
    <property type="term" value="F:transcription cis-regulatory region binding"/>
    <property type="evidence" value="ECO:0007669"/>
    <property type="project" value="InterPro"/>
</dbReference>
<dbReference type="GO" id="GO:0090575">
    <property type="term" value="C:RNA polymerase II transcription regulator complex"/>
    <property type="evidence" value="ECO:0007669"/>
    <property type="project" value="TreeGrafter"/>
</dbReference>
<dbReference type="InterPro" id="IPR004827">
    <property type="entry name" value="bZIP"/>
</dbReference>
<dbReference type="PROSITE" id="PS00036">
    <property type="entry name" value="BZIP_BASIC"/>
    <property type="match status" value="1"/>
</dbReference>
<dbReference type="EMBL" id="JABAYA010000105">
    <property type="protein sequence ID" value="KAF7725044.1"/>
    <property type="molecule type" value="Genomic_DNA"/>
</dbReference>
<gene>
    <name evidence="5" type="ORF">EC973_000451</name>
</gene>
<proteinExistence type="predicted"/>
<keyword evidence="3" id="KW-0175">Coiled coil</keyword>
<dbReference type="Pfam" id="PF00170">
    <property type="entry name" value="bZIP_1"/>
    <property type="match status" value="1"/>
</dbReference>
<dbReference type="Gene3D" id="1.20.5.170">
    <property type="match status" value="1"/>
</dbReference>
<dbReference type="SMART" id="SM00338">
    <property type="entry name" value="BRLZ"/>
    <property type="match status" value="1"/>
</dbReference>
<keyword evidence="6" id="KW-1185">Reference proteome</keyword>
<reference evidence="5" key="1">
    <citation type="submission" date="2020-01" db="EMBL/GenBank/DDBJ databases">
        <title>Genome Sequencing of Three Apophysomyces-Like Fungal Strains Confirms a Novel Fungal Genus in the Mucoromycota with divergent Burkholderia-like Endosymbiotic Bacteria.</title>
        <authorList>
            <person name="Stajich J.E."/>
            <person name="Macias A.M."/>
            <person name="Carter-House D."/>
            <person name="Lovett B."/>
            <person name="Kasson L.R."/>
            <person name="Berry K."/>
            <person name="Grigoriev I."/>
            <person name="Chang Y."/>
            <person name="Spatafora J."/>
            <person name="Kasson M.T."/>
        </authorList>
    </citation>
    <scope>NUCLEOTIDE SEQUENCE</scope>
    <source>
        <strain evidence="5">NRRL A-21654</strain>
    </source>
</reference>
<dbReference type="Proteomes" id="UP000605846">
    <property type="component" value="Unassembled WGS sequence"/>
</dbReference>
<dbReference type="InterPro" id="IPR050936">
    <property type="entry name" value="AP-1-like"/>
</dbReference>
<evidence type="ECO:0000313" key="6">
    <source>
        <dbReference type="Proteomes" id="UP000605846"/>
    </source>
</evidence>
<evidence type="ECO:0000256" key="3">
    <source>
        <dbReference type="SAM" id="Coils"/>
    </source>
</evidence>
<dbReference type="InterPro" id="IPR046347">
    <property type="entry name" value="bZIP_sf"/>
</dbReference>
<sequence>MNNSDSLDWLLQNELNQCDQSAAISINGALPPLDDDLIQLLLGDNNTPCPVSNIDPVNSTSPPSLSPTTEMPFDAPSHSNEQTISETELKLMTSKERRQLRNKISARNFRNRRKEYMSALETQVEKYKTENSQLKLEIKWIRSTMERMQKENDQLRLDLILARGGLQSGHNISSTYSCPSSSDCSNVASSPETVITTRNTYLAHATVPDWDVYRIVKETSALPANDLLSRYPLLAPALMSIVLEQTIAMAADEFLANAKLNTSMRSLEGYMLGQIMSGPKLGVNKRFVCSEKDIRALWMPPLQKESASVSTSTLSSQSSLASQQQKLITIFTEPEVGWIRAHCPFYLLQRQFCRFIISYVIVRYPQLEIPARTYLPICEQFRHRIVVA</sequence>
<dbReference type="CDD" id="cd14810">
    <property type="entry name" value="bZIP_u1"/>
    <property type="match status" value="1"/>
</dbReference>